<organism evidence="3 4">
    <name type="scientific">Recurvomyces mirabilis</name>
    <dbReference type="NCBI Taxonomy" id="574656"/>
    <lineage>
        <taxon>Eukaryota</taxon>
        <taxon>Fungi</taxon>
        <taxon>Dikarya</taxon>
        <taxon>Ascomycota</taxon>
        <taxon>Pezizomycotina</taxon>
        <taxon>Dothideomycetes</taxon>
        <taxon>Dothideomycetidae</taxon>
        <taxon>Mycosphaerellales</taxon>
        <taxon>Teratosphaeriaceae</taxon>
        <taxon>Recurvomyces</taxon>
    </lineage>
</organism>
<reference evidence="3" key="1">
    <citation type="submission" date="2023-07" db="EMBL/GenBank/DDBJ databases">
        <title>Black Yeasts Isolated from many extreme environments.</title>
        <authorList>
            <person name="Coleine C."/>
            <person name="Stajich J.E."/>
            <person name="Selbmann L."/>
        </authorList>
    </citation>
    <scope>NUCLEOTIDE SEQUENCE</scope>
    <source>
        <strain evidence="3">CCFEE 5485</strain>
    </source>
</reference>
<dbReference type="Proteomes" id="UP001274830">
    <property type="component" value="Unassembled WGS sequence"/>
</dbReference>
<feature type="domain" description="C2H2-type" evidence="2">
    <location>
        <begin position="124"/>
        <end position="153"/>
    </location>
</feature>
<comment type="caution">
    <text evidence="3">The sequence shown here is derived from an EMBL/GenBank/DDBJ whole genome shotgun (WGS) entry which is preliminary data.</text>
</comment>
<keyword evidence="4" id="KW-1185">Reference proteome</keyword>
<dbReference type="EMBL" id="JAUTXT010000003">
    <property type="protein sequence ID" value="KAK3679001.1"/>
    <property type="molecule type" value="Genomic_DNA"/>
</dbReference>
<evidence type="ECO:0000259" key="2">
    <source>
        <dbReference type="SMART" id="SM00355"/>
    </source>
</evidence>
<accession>A0AAE0WVN3</accession>
<feature type="compositionally biased region" description="Low complexity" evidence="1">
    <location>
        <begin position="72"/>
        <end position="83"/>
    </location>
</feature>
<sequence length="176" mass="19675">MSTRYYTSSQSGPGYYATNGYATPAPSPPSYASPSAYQAYQPSTEAPQSYSRQANQQQQQYQSRPKHDPKYSHSPPSRQPSQCSSGAAQYICMYDSCRHEGYCRYADLQRHVDVIHNTSTLNRFNCIVEGCHRVGIYGFTRKDKMVDHLREVHKCDIPKRVNGGGVGSRRSSGSSS</sequence>
<protein>
    <recommendedName>
        <fullName evidence="2">C2H2-type domain-containing protein</fullName>
    </recommendedName>
</protein>
<evidence type="ECO:0000313" key="4">
    <source>
        <dbReference type="Proteomes" id="UP001274830"/>
    </source>
</evidence>
<feature type="compositionally biased region" description="Polar residues" evidence="1">
    <location>
        <begin position="1"/>
        <end position="12"/>
    </location>
</feature>
<proteinExistence type="predicted"/>
<feature type="compositionally biased region" description="Low complexity" evidence="1">
    <location>
        <begin position="32"/>
        <end position="63"/>
    </location>
</feature>
<feature type="domain" description="C2H2-type" evidence="2">
    <location>
        <begin position="90"/>
        <end position="116"/>
    </location>
</feature>
<name>A0AAE0WVN3_9PEZI</name>
<evidence type="ECO:0000256" key="1">
    <source>
        <dbReference type="SAM" id="MobiDB-lite"/>
    </source>
</evidence>
<gene>
    <name evidence="3" type="ORF">LTR78_001454</name>
</gene>
<feature type="region of interest" description="Disordered" evidence="1">
    <location>
        <begin position="1"/>
        <end position="83"/>
    </location>
</feature>
<evidence type="ECO:0000313" key="3">
    <source>
        <dbReference type="EMBL" id="KAK3679001.1"/>
    </source>
</evidence>
<dbReference type="InterPro" id="IPR013087">
    <property type="entry name" value="Znf_C2H2_type"/>
</dbReference>
<dbReference type="SMART" id="SM00355">
    <property type="entry name" value="ZnF_C2H2"/>
    <property type="match status" value="2"/>
</dbReference>
<dbReference type="AlphaFoldDB" id="A0AAE0WVN3"/>